<dbReference type="Pfam" id="PF04130">
    <property type="entry name" value="GCP_C_terminal"/>
    <property type="match status" value="1"/>
</dbReference>
<evidence type="ECO:0000259" key="6">
    <source>
        <dbReference type="Pfam" id="PF04130"/>
    </source>
</evidence>
<gene>
    <name evidence="7" type="ORF">EVEC_LOCUS2370</name>
</gene>
<keyword evidence="8" id="KW-1185">Reference proteome</keyword>
<dbReference type="GO" id="GO:0043015">
    <property type="term" value="F:gamma-tubulin binding"/>
    <property type="evidence" value="ECO:0007669"/>
    <property type="project" value="InterPro"/>
</dbReference>
<evidence type="ECO:0000313" key="9">
    <source>
        <dbReference type="WBParaSite" id="EVEC_0000266201-mRNA-1"/>
    </source>
</evidence>
<dbReference type="AlphaFoldDB" id="A0A0N4UYK5"/>
<dbReference type="EMBL" id="UXUI01007367">
    <property type="protein sequence ID" value="VDD87227.1"/>
    <property type="molecule type" value="Genomic_DNA"/>
</dbReference>
<feature type="domain" description="Gamma tubulin complex component C-terminal" evidence="6">
    <location>
        <begin position="398"/>
        <end position="619"/>
    </location>
</feature>
<proteinExistence type="inferred from homology"/>
<accession>A0A0N4UYK5</accession>
<evidence type="ECO:0000256" key="5">
    <source>
        <dbReference type="ARBA" id="ARBA00023212"/>
    </source>
</evidence>
<reference evidence="9" key="1">
    <citation type="submission" date="2017-02" db="UniProtKB">
        <authorList>
            <consortium name="WormBaseParasite"/>
        </authorList>
    </citation>
    <scope>IDENTIFICATION</scope>
</reference>
<keyword evidence="4" id="KW-0493">Microtubule</keyword>
<evidence type="ECO:0000256" key="1">
    <source>
        <dbReference type="ARBA" id="ARBA00004245"/>
    </source>
</evidence>
<dbReference type="GO" id="GO:0005874">
    <property type="term" value="C:microtubule"/>
    <property type="evidence" value="ECO:0007669"/>
    <property type="project" value="UniProtKB-KW"/>
</dbReference>
<evidence type="ECO:0000256" key="3">
    <source>
        <dbReference type="ARBA" id="ARBA00022490"/>
    </source>
</evidence>
<evidence type="ECO:0000313" key="8">
    <source>
        <dbReference type="Proteomes" id="UP000274131"/>
    </source>
</evidence>
<dbReference type="STRING" id="51028.A0A0N4UYK5"/>
<dbReference type="Gene3D" id="1.20.120.1900">
    <property type="entry name" value="Gamma-tubulin complex, C-terminal domain"/>
    <property type="match status" value="1"/>
</dbReference>
<keyword evidence="5" id="KW-0206">Cytoskeleton</keyword>
<evidence type="ECO:0000256" key="2">
    <source>
        <dbReference type="ARBA" id="ARBA00010337"/>
    </source>
</evidence>
<evidence type="ECO:0000313" key="7">
    <source>
        <dbReference type="EMBL" id="VDD87227.1"/>
    </source>
</evidence>
<name>A0A0N4UYK5_ENTVE</name>
<dbReference type="WBParaSite" id="EVEC_0000266201-mRNA-1">
    <property type="protein sequence ID" value="EVEC_0000266201-mRNA-1"/>
    <property type="gene ID" value="EVEC_0000266201"/>
</dbReference>
<sequence length="667" mass="77560">MSVDEVIKSVVKRYRHMGDELSAEKIIRLCGELKDASDEYEDIIRFIVSLADFDAAEKKFLYKKRLFRLQEPLIITQLKNQSLKKSNTWELKPAKAVPDELSTRHSINSSSTQMSGTTDLKIVDARGNRCWYSITPAMCKMYGSCTKLYMDQLVQYSENKITEHEGNILQKIEILYCLVSWDEVISSLKFMLCGSPSFLFRKEKVCGFLRKWLSRKALDILELLYRFRTTWTGIYREACKDLTIIMANLLHFIDKVMMAWLQKGTQNSEDGVFRKRDTSAGEAVNDITLEWFNDFGIYMSPCGLLDSFFCEKWVREGKLQRILKLWPNTEIDFIDMFKNLEVKATDVPEIDFQKLLDVPSASTVLQHFMSRKYETVIQSADYIRIRNVISFLYRSTFTLIRNVLLCYDGVLSDAVFMIMRDNNIFNIWNPGEASGMEGFAVFASSTITECIKSRCIAEQDVSKLASRFILIYKRNYYLHLQLTYQVVYPMQIIFTENIMNTYSQFWSFFTRINCEYNALLELDLQDLSFDGQTMLVRSEMLNFISSIRKYLLMQINSVLLLDVELDLGDISVDDAAAAQRRITAELRERLFLSRRYRSLLCVLNDCVDSISLFRLAVGRADKNAVLSEYKKFFEDYVLFYRAVVLQATGSNHWLDLLALLIDLADNR</sequence>
<keyword evidence="3" id="KW-0963">Cytoplasm</keyword>
<evidence type="ECO:0000256" key="4">
    <source>
        <dbReference type="ARBA" id="ARBA00022701"/>
    </source>
</evidence>
<dbReference type="InterPro" id="IPR042241">
    <property type="entry name" value="GCP_C_sf"/>
</dbReference>
<comment type="subcellular location">
    <subcellularLocation>
        <location evidence="1">Cytoplasm</location>
        <location evidence="1">Cytoskeleton</location>
    </subcellularLocation>
</comment>
<organism evidence="9">
    <name type="scientific">Enterobius vermicularis</name>
    <name type="common">Human pinworm</name>
    <dbReference type="NCBI Taxonomy" id="51028"/>
    <lineage>
        <taxon>Eukaryota</taxon>
        <taxon>Metazoa</taxon>
        <taxon>Ecdysozoa</taxon>
        <taxon>Nematoda</taxon>
        <taxon>Chromadorea</taxon>
        <taxon>Rhabditida</taxon>
        <taxon>Spirurina</taxon>
        <taxon>Oxyuridomorpha</taxon>
        <taxon>Oxyuroidea</taxon>
        <taxon>Oxyuridae</taxon>
        <taxon>Enterobius</taxon>
    </lineage>
</organism>
<comment type="similarity">
    <text evidence="2">Belongs to the TUBGCP family.</text>
</comment>
<protein>
    <submittedName>
        <fullName evidence="9">GCP_C_terminal domain-containing protein</fullName>
    </submittedName>
</protein>
<dbReference type="OrthoDB" id="5843658at2759"/>
<dbReference type="InterPro" id="IPR040457">
    <property type="entry name" value="GCP_C"/>
</dbReference>
<dbReference type="Proteomes" id="UP000274131">
    <property type="component" value="Unassembled WGS sequence"/>
</dbReference>
<reference evidence="7 8" key="2">
    <citation type="submission" date="2018-10" db="EMBL/GenBank/DDBJ databases">
        <authorList>
            <consortium name="Pathogen Informatics"/>
        </authorList>
    </citation>
    <scope>NUCLEOTIDE SEQUENCE [LARGE SCALE GENOMIC DNA]</scope>
</reference>